<evidence type="ECO:0000256" key="1">
    <source>
        <dbReference type="SAM" id="SignalP"/>
    </source>
</evidence>
<evidence type="ECO:0008006" key="4">
    <source>
        <dbReference type="Google" id="ProtNLM"/>
    </source>
</evidence>
<organism evidence="2 3">
    <name type="scientific">Oedothorax gibbosus</name>
    <dbReference type="NCBI Taxonomy" id="931172"/>
    <lineage>
        <taxon>Eukaryota</taxon>
        <taxon>Metazoa</taxon>
        <taxon>Ecdysozoa</taxon>
        <taxon>Arthropoda</taxon>
        <taxon>Chelicerata</taxon>
        <taxon>Arachnida</taxon>
        <taxon>Araneae</taxon>
        <taxon>Araneomorphae</taxon>
        <taxon>Entelegynae</taxon>
        <taxon>Araneoidea</taxon>
        <taxon>Linyphiidae</taxon>
        <taxon>Erigoninae</taxon>
        <taxon>Oedothorax</taxon>
    </lineage>
</organism>
<reference evidence="2 3" key="1">
    <citation type="journal article" date="2022" name="Nat. Ecol. Evol.">
        <title>A masculinizing supergene underlies an exaggerated male reproductive morph in a spider.</title>
        <authorList>
            <person name="Hendrickx F."/>
            <person name="De Corte Z."/>
            <person name="Sonet G."/>
            <person name="Van Belleghem S.M."/>
            <person name="Kostlbacher S."/>
            <person name="Vangestel C."/>
        </authorList>
    </citation>
    <scope>NUCLEOTIDE SEQUENCE [LARGE SCALE GENOMIC DNA]</scope>
    <source>
        <strain evidence="2">W744_W776</strain>
    </source>
</reference>
<comment type="caution">
    <text evidence="2">The sequence shown here is derived from an EMBL/GenBank/DDBJ whole genome shotgun (WGS) entry which is preliminary data.</text>
</comment>
<evidence type="ECO:0000313" key="3">
    <source>
        <dbReference type="Proteomes" id="UP000827092"/>
    </source>
</evidence>
<keyword evidence="3" id="KW-1185">Reference proteome</keyword>
<dbReference type="Proteomes" id="UP000827092">
    <property type="component" value="Unassembled WGS sequence"/>
</dbReference>
<feature type="chain" id="PRO_5043966947" description="Secreted protein" evidence="1">
    <location>
        <begin position="22"/>
        <end position="69"/>
    </location>
</feature>
<dbReference type="EMBL" id="JAFNEN010000273">
    <property type="protein sequence ID" value="KAG8187370.1"/>
    <property type="molecule type" value="Genomic_DNA"/>
</dbReference>
<accession>A0AAV6UV43</accession>
<proteinExistence type="predicted"/>
<feature type="signal peptide" evidence="1">
    <location>
        <begin position="1"/>
        <end position="21"/>
    </location>
</feature>
<gene>
    <name evidence="2" type="ORF">JTE90_016918</name>
</gene>
<protein>
    <recommendedName>
        <fullName evidence="4">Secreted protein</fullName>
    </recommendedName>
</protein>
<dbReference type="AlphaFoldDB" id="A0AAV6UV43"/>
<evidence type="ECO:0000313" key="2">
    <source>
        <dbReference type="EMBL" id="KAG8187370.1"/>
    </source>
</evidence>
<name>A0AAV6UV43_9ARAC</name>
<sequence>MRRFSCLSHFVLPILLLLVSKDDEVSMSAKSRPVCRIQGVRETVAPMSAISQPLCKLQGVCETVDKRMG</sequence>
<keyword evidence="1" id="KW-0732">Signal</keyword>